<dbReference type="InterPro" id="IPR036921">
    <property type="entry name" value="PurM-like_N_sf"/>
</dbReference>
<keyword evidence="1" id="KW-0547">Nucleotide-binding</keyword>
<keyword evidence="1" id="KW-0784">Thiamine biosynthesis</keyword>
<dbReference type="CDD" id="cd02194">
    <property type="entry name" value="ThiL"/>
    <property type="match status" value="1"/>
</dbReference>
<feature type="binding site" evidence="1">
    <location>
        <position position="337"/>
    </location>
    <ligand>
        <name>substrate</name>
    </ligand>
</feature>
<dbReference type="HAMAP" id="MF_02128">
    <property type="entry name" value="TMP_kinase"/>
    <property type="match status" value="1"/>
</dbReference>
<comment type="caution">
    <text evidence="4">The sequence shown here is derived from an EMBL/GenBank/DDBJ whole genome shotgun (WGS) entry which is preliminary data.</text>
</comment>
<feature type="region of interest" description="Disordered" evidence="2">
    <location>
        <begin position="1"/>
        <end position="28"/>
    </location>
</feature>
<dbReference type="Gene3D" id="3.30.1330.10">
    <property type="entry name" value="PurM-like, N-terminal domain"/>
    <property type="match status" value="1"/>
</dbReference>
<dbReference type="SUPFAM" id="SSF55326">
    <property type="entry name" value="PurM N-terminal domain-like"/>
    <property type="match status" value="1"/>
</dbReference>
<feature type="binding site" evidence="1">
    <location>
        <position position="102"/>
    </location>
    <ligand>
        <name>Mg(2+)</name>
        <dbReference type="ChEBI" id="CHEBI:18420"/>
        <label>3</label>
    </ligand>
</feature>
<feature type="binding site" evidence="1">
    <location>
        <position position="80"/>
    </location>
    <ligand>
        <name>substrate</name>
    </ligand>
</feature>
<comment type="miscellaneous">
    <text evidence="1">Reaction mechanism of ThiL seems to utilize a direct, inline transfer of the gamma-phosphate of ATP to TMP rather than a phosphorylated enzyme intermediate.</text>
</comment>
<comment type="pathway">
    <text evidence="1">Cofactor biosynthesis; thiamine diphosphate biosynthesis; thiamine diphosphate from thiamine phosphate: step 1/1.</text>
</comment>
<comment type="caution">
    <text evidence="1">Lacks conserved residue(s) required for the propagation of feature annotation.</text>
</comment>
<feature type="binding site" evidence="1">
    <location>
        <position position="72"/>
    </location>
    <ligand>
        <name>Mg(2+)</name>
        <dbReference type="ChEBI" id="CHEBI:18420"/>
        <label>1</label>
    </ligand>
</feature>
<dbReference type="InterPro" id="IPR036676">
    <property type="entry name" value="PurM-like_C_sf"/>
</dbReference>
<dbReference type="InterPro" id="IPR006283">
    <property type="entry name" value="ThiL-like"/>
</dbReference>
<evidence type="ECO:0000313" key="4">
    <source>
        <dbReference type="EMBL" id="GAA4481456.1"/>
    </source>
</evidence>
<feature type="binding site" evidence="1">
    <location>
        <position position="73"/>
    </location>
    <ligand>
        <name>Mg(2+)</name>
        <dbReference type="ChEBI" id="CHEBI:18420"/>
        <label>1</label>
    </ligand>
</feature>
<keyword evidence="5" id="KW-1185">Reference proteome</keyword>
<comment type="function">
    <text evidence="1">Catalyzes the ATP-dependent phosphorylation of thiamine-monophosphate (TMP) to form thiamine-pyrophosphate (TPP), the active form of vitamin B1.</text>
</comment>
<feature type="binding site" evidence="1">
    <location>
        <position position="257"/>
    </location>
    <ligand>
        <name>Mg(2+)</name>
        <dbReference type="ChEBI" id="CHEBI:18420"/>
        <label>5</label>
    </ligand>
</feature>
<feature type="binding site" evidence="1">
    <location>
        <position position="293"/>
    </location>
    <ligand>
        <name>substrate</name>
    </ligand>
</feature>
<dbReference type="NCBIfam" id="TIGR01379">
    <property type="entry name" value="thiL"/>
    <property type="match status" value="1"/>
</dbReference>
<dbReference type="EMBL" id="BAABGP010000008">
    <property type="protein sequence ID" value="GAA4481456.1"/>
    <property type="molecule type" value="Genomic_DNA"/>
</dbReference>
<reference evidence="5" key="1">
    <citation type="journal article" date="2019" name="Int. J. Syst. Evol. Microbiol.">
        <title>The Global Catalogue of Microorganisms (GCM) 10K type strain sequencing project: providing services to taxonomists for standard genome sequencing and annotation.</title>
        <authorList>
            <consortium name="The Broad Institute Genomics Platform"/>
            <consortium name="The Broad Institute Genome Sequencing Center for Infectious Disease"/>
            <person name="Wu L."/>
            <person name="Ma J."/>
        </authorList>
    </citation>
    <scope>NUCLEOTIDE SEQUENCE [LARGE SCALE GENOMIC DNA]</scope>
    <source>
        <strain evidence="5">JCM 17839</strain>
    </source>
</reference>
<feature type="domain" description="PurM-like N-terminal" evidence="3">
    <location>
        <begin position="55"/>
        <end position="167"/>
    </location>
</feature>
<protein>
    <recommendedName>
        <fullName evidence="1">Thiamine-monophosphate kinase</fullName>
        <shortName evidence="1">TMP kinase</shortName>
        <shortName evidence="1">Thiamine-phosphate kinase</shortName>
        <ecNumber evidence="1">2.7.4.16</ecNumber>
    </recommendedName>
</protein>
<feature type="binding site" evidence="1">
    <location>
        <position position="177"/>
    </location>
    <ligand>
        <name>ATP</name>
        <dbReference type="ChEBI" id="CHEBI:30616"/>
    </ligand>
</feature>
<feature type="binding site" evidence="1">
    <location>
        <position position="57"/>
    </location>
    <ligand>
        <name>Mg(2+)</name>
        <dbReference type="ChEBI" id="CHEBI:18420"/>
        <label>4</label>
    </ligand>
</feature>
<feature type="binding site" evidence="1">
    <location>
        <begin position="151"/>
        <end position="152"/>
    </location>
    <ligand>
        <name>ATP</name>
        <dbReference type="ChEBI" id="CHEBI:30616"/>
    </ligand>
</feature>
<keyword evidence="1 4" id="KW-0418">Kinase</keyword>
<feature type="binding site" evidence="1">
    <location>
        <position position="102"/>
    </location>
    <ligand>
        <name>Mg(2+)</name>
        <dbReference type="ChEBI" id="CHEBI:18420"/>
        <label>4</label>
    </ligand>
</feature>
<feature type="binding site" evidence="1">
    <location>
        <position position="57"/>
    </location>
    <ligand>
        <name>Mg(2+)</name>
        <dbReference type="ChEBI" id="CHEBI:18420"/>
        <label>3</label>
    </ligand>
</feature>
<dbReference type="PANTHER" id="PTHR30270:SF0">
    <property type="entry name" value="THIAMINE-MONOPHOSPHATE KINASE"/>
    <property type="match status" value="1"/>
</dbReference>
<comment type="catalytic activity">
    <reaction evidence="1">
        <text>thiamine phosphate + ATP = thiamine diphosphate + ADP</text>
        <dbReference type="Rhea" id="RHEA:15913"/>
        <dbReference type="ChEBI" id="CHEBI:30616"/>
        <dbReference type="ChEBI" id="CHEBI:37575"/>
        <dbReference type="ChEBI" id="CHEBI:58937"/>
        <dbReference type="ChEBI" id="CHEBI:456216"/>
        <dbReference type="EC" id="2.7.4.16"/>
    </reaction>
</comment>
<keyword evidence="1" id="KW-0808">Transferase</keyword>
<proteinExistence type="inferred from homology"/>
<keyword evidence="1" id="KW-0460">Magnesium</keyword>
<evidence type="ECO:0000313" key="5">
    <source>
        <dbReference type="Proteomes" id="UP001500731"/>
    </source>
</evidence>
<feature type="binding site" evidence="1">
    <location>
        <position position="152"/>
    </location>
    <ligand>
        <name>Mg(2+)</name>
        <dbReference type="ChEBI" id="CHEBI:18420"/>
        <label>1</label>
    </ligand>
</feature>
<comment type="similarity">
    <text evidence="1">Belongs to the thiamine-monophosphate kinase family.</text>
</comment>
<feature type="binding site" evidence="1">
    <location>
        <position position="102"/>
    </location>
    <ligand>
        <name>Mg(2+)</name>
        <dbReference type="ChEBI" id="CHEBI:18420"/>
        <label>2</label>
    </ligand>
</feature>
<evidence type="ECO:0000256" key="1">
    <source>
        <dbReference type="HAMAP-Rule" id="MF_02128"/>
    </source>
</evidence>
<accession>A0ABP8P3S5</accession>
<gene>
    <name evidence="1" type="primary">thiL</name>
    <name evidence="4" type="ORF">GCM10023171_09860</name>
</gene>
<feature type="binding site" evidence="1">
    <location>
        <position position="73"/>
    </location>
    <ligand>
        <name>Mg(2+)</name>
        <dbReference type="ChEBI" id="CHEBI:18420"/>
        <label>2</label>
    </ligand>
</feature>
<dbReference type="Gene3D" id="3.90.650.10">
    <property type="entry name" value="PurM-like C-terminal domain"/>
    <property type="match status" value="1"/>
</dbReference>
<evidence type="ECO:0000256" key="2">
    <source>
        <dbReference type="SAM" id="MobiDB-lite"/>
    </source>
</evidence>
<keyword evidence="1" id="KW-0067">ATP-binding</keyword>
<keyword evidence="1" id="KW-0479">Metal-binding</keyword>
<feature type="binding site" evidence="1">
    <location>
        <position position="256"/>
    </location>
    <ligand>
        <name>ATP</name>
        <dbReference type="ChEBI" id="CHEBI:30616"/>
    </ligand>
</feature>
<dbReference type="Pfam" id="PF00586">
    <property type="entry name" value="AIRS"/>
    <property type="match status" value="1"/>
</dbReference>
<name>A0ABP8P3S5_9MICO</name>
<dbReference type="GO" id="GO:0016301">
    <property type="term" value="F:kinase activity"/>
    <property type="evidence" value="ECO:0007669"/>
    <property type="project" value="UniProtKB-KW"/>
</dbReference>
<dbReference type="PANTHER" id="PTHR30270">
    <property type="entry name" value="THIAMINE-MONOPHOSPHATE KINASE"/>
    <property type="match status" value="1"/>
</dbReference>
<feature type="binding site" evidence="1">
    <location>
        <position position="71"/>
    </location>
    <ligand>
        <name>Mg(2+)</name>
        <dbReference type="ChEBI" id="CHEBI:18420"/>
        <label>4</label>
    </ligand>
</feature>
<sequence length="348" mass="34266">MADLPASGADDRGPDVAHTAAPADDPMIGEVGEGRVLQTILARTPAGAYALLGPGDDAAVVAAPSGSVVVTTDTLVEGPDFRAAWSGGYDLGWKAAAVNLADVAAMGARPTALLVALAVPKDRRLSFIAALADGFRDACAGLAPGCAVVGGDLTVSATLTIAVTALGDLEGRAPVTRSGAGVGDDVAIAGEMGAAGHGLSVLFRRFHQDGVAVPVDPAALAEGESEAIAAQLRPAPPIGLGPVAAISGATAMMDVSDGLALDAGRMAEASGVTIALDSSALGAHPHRALAGGEDHALLATFPAGPLPPGFRRIGSVQAVVPGAPVLCDGEPVGPLGWDPYRDGGTDAR</sequence>
<dbReference type="InterPro" id="IPR016188">
    <property type="entry name" value="PurM-like_N"/>
</dbReference>
<evidence type="ECO:0000259" key="3">
    <source>
        <dbReference type="Pfam" id="PF00586"/>
    </source>
</evidence>
<dbReference type="Proteomes" id="UP001500731">
    <property type="component" value="Unassembled WGS sequence"/>
</dbReference>
<dbReference type="SUPFAM" id="SSF56042">
    <property type="entry name" value="PurM C-terminal domain-like"/>
    <property type="match status" value="1"/>
</dbReference>
<organism evidence="4 5">
    <name type="scientific">Microbacterium panaciterrae</name>
    <dbReference type="NCBI Taxonomy" id="985759"/>
    <lineage>
        <taxon>Bacteria</taxon>
        <taxon>Bacillati</taxon>
        <taxon>Actinomycetota</taxon>
        <taxon>Actinomycetes</taxon>
        <taxon>Micrococcales</taxon>
        <taxon>Microbacteriaceae</taxon>
        <taxon>Microbacterium</taxon>
    </lineage>
</organism>
<dbReference type="EC" id="2.7.4.16" evidence="1"/>
<feature type="binding site" evidence="1">
    <location>
        <position position="254"/>
    </location>
    <ligand>
        <name>Mg(2+)</name>
        <dbReference type="ChEBI" id="CHEBI:18420"/>
        <label>3</label>
    </ligand>
</feature>